<feature type="active site" description="Proton acceptor; for dehydratase activity" evidence="7">
    <location>
        <position position="1360"/>
    </location>
</feature>
<evidence type="ECO:0000256" key="1">
    <source>
        <dbReference type="ARBA" id="ARBA00005179"/>
    </source>
</evidence>
<dbReference type="PANTHER" id="PTHR43775">
    <property type="entry name" value="FATTY ACID SYNTHASE"/>
    <property type="match status" value="1"/>
</dbReference>
<evidence type="ECO:0000259" key="9">
    <source>
        <dbReference type="PROSITE" id="PS50075"/>
    </source>
</evidence>
<dbReference type="Gene3D" id="3.10.129.110">
    <property type="entry name" value="Polyketide synthase dehydratase"/>
    <property type="match status" value="1"/>
</dbReference>
<dbReference type="STRING" id="708197.A0A166Y5J7"/>
<dbReference type="InterPro" id="IPR029063">
    <property type="entry name" value="SAM-dependent_MTases_sf"/>
</dbReference>
<dbReference type="Gene3D" id="3.40.47.10">
    <property type="match status" value="1"/>
</dbReference>
<evidence type="ECO:0000313" key="13">
    <source>
        <dbReference type="Proteomes" id="UP000076552"/>
    </source>
</evidence>
<sequence length="2566" mass="283041">MRPSKEQQHCSFLCLLVFGPQAQLSPNDLVELRSLLVSNALLSRLLTAVQELPNFWSRLVRFDPELARVPGESCLRGLAEWLAHAGSFPYHPSELPVTLAFPLNFLFQMTQYGCFIQSMNKNNTQRMILESLEDGGVQGFCVGFLSAITVASSLSEKELVETAIRALRLAVCIGAYVDKDAIYSRSACVSVRGRHTHAETQKKVADILQKFPKAYISAVTDETSMTITTFCRELSELTEALRGAGFLVQGVPINGRFHSAAYVVEVDRLVDFFEHASDLRFPESDHLRVAVRSATDGKVVNQGDLVRHILENTLLRRVEWYNTLKLATASLPPGQKCIALAGISTHFPPSLSAKPDIQLFSLRSLADAQTIMMQEPHVEGLSGHHTPPRTPPGHAHDNSVLSLADYCDRHPSTRGEFVQSAFPSHSVAIVGMAGKFPGASSVDELWELISTGRSTVNSAPDRIGLSHLPDDTSQVRWWGNFLDEHDTFDHKFFNKSPREAMACDPQQRKLLEVVYEALESSGYHSADARSDPTDYGCYIGAVMNNYATNTSCHLPTAYAMMGTSRAYLSGAVSHHFGWTGPAMTIDTACSSSLVAIHTACRAIAAGDCSRAIAGGTNIITCPYDYRDLKAAGFLSPTGQCKPFDAGADGYCRGEAVCVVVLKLLSAAIEENDHILGVIVGSATNQNPKDGPIVVPNAKAQASLMREVLEMSKVLPEDVTFVEAHGTGTGVGDPIEVQSLREAFGGQRRTSTLYFSSIKGNIGHAEAASGAAGLAKAILMMRHGQIPPQASYQSLNPKIPALKPDEMAIPRQLIPWNPRERIACVNNYGAAGSNSVIVVREAPFIELGRKGPNINTSQPSRWPLILSASSKISLSTYSQKLLDWMRHTDSADFSDAHFPDILFNLAHRANHALEHHVSTSVSDVSDLELTLSAIASGGDSIITAPSQSQPVVLVFGGQEGRFVGLSEAVYKSAQIFRHHLDTCQNILLNLDYEGFYPAIFQQAPISELVVLHTALFAVQYACAKAWINCGLKVEAVVGHSFGQFTALCVSGVLSLSDALKLVAGRASLVEKHWGSEPGAMIALQADRQKITEILERLGSRAGYVEIACLNGPRNHVVVGSSKAIRHLENFVSGKEQPQGSISTQRLEVTHGFHSRFTEALLPYLEDLADELEWKSPTIYLEVCSETQNDQTPDRRLIVEHTRRPVYFQQAVERLMKKYPRATWLEAGRGLSATQLVRACAQHPDRHSFLAPQLTTPNAQDSLVDVTVRLWRNGHAVQYWPFHRTQRWQYQYLSLPPYQFQKTRHWLPYVRSVAGSGDSTSTQPKEAKHHQFISLISGDKSTEARFRISTRSNRFRALVAGHIMCGYAVVPASAYIEVASRAALTLQGDLQATIWTPTVEDLVMQAPIALGPDQTPADITLTMRHLENPWPSWSFSITVKPDLENDQGPVQGHETTTGTVKLHQRTDSQIARELKRFDSLVGNHRWEQTMSHQDAEGMHGKHIYRAFSQVVEYSEAFRGIKSIACLGSEAAGTVKIFPNSEDPPDQRLTDTPMVDSFMQFGGFLVNYFNETASPDSLFVCHRVQRVQVGPAFTPDGYEWSVLANMTAVDQGSLSVDVYVSETRSRKIVFTALGMDFTKMSRASFKRIVGGPARDADSLRVTTCTKAERQANDGLITQTTQKTPKNLLSKRTEILRITASIADIAENELSGETSLADIGIDSLGATEMISDITSALNVKIDLATFLLFPNIDTIISHVDSQLGVQPEAENDAVNSSSAENTKGLGELRSLENDTVPKSRGEAQEVIKGTSPKRYNKFKPDSLMLPATTSIRKSFDDVRLSFDELGAANQALDYWSKIYPDDVRLILAYTTDALKTLGCDLRALGPGETVSEVVGVLPRHRQLMRRLYRFLEDENVIETSGTGVFTRTNKIFEATTGEQIFQQIVGKYPLNAAIRHLLQAVGPHLAACLIGDKDALQILFGNRSNKKWLEGLYLEWPMLVTATQLLGNFLCHAFTENHGSELRPGPFHILEVGAGTGGTTRHIVDLLKRRGIQFEYHFTDISASLVQKARTSFADVDSMSFGVLDVEQEPTSELTNAFHVIISTNCIHATRDIACSLANMRKMLREDGALALVEMTAPRPLYVFDVIVGLLEGWWLFEDGRSHALADVERWEQAFTEAGFREVLWSDGETLEAKTVRVICGFQNSGAPQSRLDTAKNQGGLANVRIQEVAYKTAGSQEIHADIYCPLNANPTKGMPIALMIHGGSHIIFYRKDIRPPQTRIMLEMGLLPVSLDHRLCPETRLVDGPMVDVCDAVEWATTKLPHIELVNPDIRPDPNNVVVVGWSSGGQLALSTGWTAVERGIRPPNAILAFYCPTDYESDWWQKPIQPFGAEYRGEEYSVLEGVQDEPITNYGIIGAWEPLSDPRIRTDSRSRIVLHMNWKAQTLPIIIGGLPSKRRAVSERPDVEDWNVLPQPPVEEIRRCSPLAQVRRGNYATPTFLVHGMADDLIPWQQSLCTVEEMRTQGIDARLVLVPDGPHICDASHDPESAGWQAVLEAYQWLGNHAFPHSHD</sequence>
<dbReference type="Pfam" id="PF02801">
    <property type="entry name" value="Ketoacyl-synt_C"/>
    <property type="match status" value="1"/>
</dbReference>
<dbReference type="GO" id="GO:0006633">
    <property type="term" value="P:fatty acid biosynthetic process"/>
    <property type="evidence" value="ECO:0007669"/>
    <property type="project" value="InterPro"/>
</dbReference>
<name>A0A166Y5J7_9PEZI</name>
<keyword evidence="4" id="KW-0489">Methyltransferase</keyword>
<feature type="compositionally biased region" description="Basic and acidic residues" evidence="8">
    <location>
        <begin position="1785"/>
        <end position="1799"/>
    </location>
</feature>
<evidence type="ECO:0000313" key="12">
    <source>
        <dbReference type="EMBL" id="KZL77283.1"/>
    </source>
</evidence>
<dbReference type="GO" id="GO:0008168">
    <property type="term" value="F:methyltransferase activity"/>
    <property type="evidence" value="ECO:0007669"/>
    <property type="project" value="UniProtKB-KW"/>
</dbReference>
<evidence type="ECO:0000256" key="5">
    <source>
        <dbReference type="ARBA" id="ARBA00022679"/>
    </source>
</evidence>
<dbReference type="CDD" id="cd02440">
    <property type="entry name" value="AdoMet_MTases"/>
    <property type="match status" value="1"/>
</dbReference>
<dbReference type="GO" id="GO:0008236">
    <property type="term" value="F:serine-type peptidase activity"/>
    <property type="evidence" value="ECO:0007669"/>
    <property type="project" value="InterPro"/>
</dbReference>
<evidence type="ECO:0000256" key="8">
    <source>
        <dbReference type="SAM" id="MobiDB-lite"/>
    </source>
</evidence>
<comment type="caution">
    <text evidence="12">The sequence shown here is derived from an EMBL/GenBank/DDBJ whole genome shotgun (WGS) entry which is preliminary data.</text>
</comment>
<dbReference type="InterPro" id="IPR049551">
    <property type="entry name" value="PKS_DH_C"/>
</dbReference>
<dbReference type="InterPro" id="IPR020841">
    <property type="entry name" value="PKS_Beta-ketoAc_synthase_dom"/>
</dbReference>
<dbReference type="Pfam" id="PF16073">
    <property type="entry name" value="SAT"/>
    <property type="match status" value="1"/>
</dbReference>
<dbReference type="Pfam" id="PF00326">
    <property type="entry name" value="Peptidase_S9"/>
    <property type="match status" value="1"/>
</dbReference>
<dbReference type="InterPro" id="IPR029058">
    <property type="entry name" value="AB_hydrolase_fold"/>
</dbReference>
<feature type="region of interest" description="C-terminal hotdog fold" evidence="7">
    <location>
        <begin position="1493"/>
        <end position="1643"/>
    </location>
</feature>
<dbReference type="GO" id="GO:0032259">
    <property type="term" value="P:methylation"/>
    <property type="evidence" value="ECO:0007669"/>
    <property type="project" value="UniProtKB-KW"/>
</dbReference>
<dbReference type="Gene3D" id="3.30.70.3290">
    <property type="match status" value="1"/>
</dbReference>
<keyword evidence="3" id="KW-0597">Phosphoprotein</keyword>
<keyword evidence="13" id="KW-1185">Reference proteome</keyword>
<evidence type="ECO:0000256" key="7">
    <source>
        <dbReference type="PROSITE-ProRule" id="PRU01363"/>
    </source>
</evidence>
<dbReference type="Pfam" id="PF07859">
    <property type="entry name" value="Abhydrolase_3"/>
    <property type="match status" value="1"/>
</dbReference>
<dbReference type="InterPro" id="IPR032088">
    <property type="entry name" value="SAT"/>
</dbReference>
<dbReference type="PROSITE" id="PS00606">
    <property type="entry name" value="KS3_1"/>
    <property type="match status" value="1"/>
</dbReference>
<keyword evidence="2" id="KW-0596">Phosphopantetheine</keyword>
<feature type="region of interest" description="N-terminal hotdog fold" evidence="7">
    <location>
        <begin position="1328"/>
        <end position="1465"/>
    </location>
</feature>
<dbReference type="PROSITE" id="PS52019">
    <property type="entry name" value="PKS_MFAS_DH"/>
    <property type="match status" value="1"/>
</dbReference>
<evidence type="ECO:0000259" key="10">
    <source>
        <dbReference type="PROSITE" id="PS52004"/>
    </source>
</evidence>
<accession>A0A166Y5J7</accession>
<keyword evidence="5" id="KW-0808">Transferase</keyword>
<feature type="domain" description="Ketosynthase family 3 (KS3)" evidence="10">
    <location>
        <begin position="424"/>
        <end position="840"/>
    </location>
</feature>
<dbReference type="Gene3D" id="1.10.1200.10">
    <property type="entry name" value="ACP-like"/>
    <property type="match status" value="1"/>
</dbReference>
<dbReference type="GO" id="GO:0004315">
    <property type="term" value="F:3-oxoacyl-[acyl-carrier-protein] synthase activity"/>
    <property type="evidence" value="ECO:0007669"/>
    <property type="project" value="InterPro"/>
</dbReference>
<feature type="active site" description="Proton donor; for dehydratase activity" evidence="7">
    <location>
        <position position="1553"/>
    </location>
</feature>
<dbReference type="PROSITE" id="PS00012">
    <property type="entry name" value="PHOSPHOPANTETHEINE"/>
    <property type="match status" value="1"/>
</dbReference>
<dbReference type="InterPro" id="IPR049900">
    <property type="entry name" value="PKS_mFAS_DH"/>
</dbReference>
<dbReference type="InterPro" id="IPR016039">
    <property type="entry name" value="Thiolase-like"/>
</dbReference>
<dbReference type="InterPro" id="IPR009081">
    <property type="entry name" value="PP-bd_ACP"/>
</dbReference>
<dbReference type="EMBL" id="LFIV01000008">
    <property type="protein sequence ID" value="KZL77283.1"/>
    <property type="molecule type" value="Genomic_DNA"/>
</dbReference>
<keyword evidence="6" id="KW-0511">Multifunctional enzyme</keyword>
<dbReference type="Gene3D" id="3.40.50.1820">
    <property type="entry name" value="alpha/beta hydrolase"/>
    <property type="match status" value="1"/>
</dbReference>
<dbReference type="InterPro" id="IPR016035">
    <property type="entry name" value="Acyl_Trfase/lysoPLipase"/>
</dbReference>
<dbReference type="Pfam" id="PF14765">
    <property type="entry name" value="PS-DH"/>
    <property type="match status" value="1"/>
</dbReference>
<gene>
    <name evidence="12" type="ORF">CT0861_03058</name>
</gene>
<dbReference type="GO" id="GO:0006508">
    <property type="term" value="P:proteolysis"/>
    <property type="evidence" value="ECO:0007669"/>
    <property type="project" value="InterPro"/>
</dbReference>
<dbReference type="SMART" id="SM00825">
    <property type="entry name" value="PKS_KS"/>
    <property type="match status" value="1"/>
</dbReference>
<dbReference type="InterPro" id="IPR014031">
    <property type="entry name" value="Ketoacyl_synth_C"/>
</dbReference>
<dbReference type="InterPro" id="IPR014043">
    <property type="entry name" value="Acyl_transferase_dom"/>
</dbReference>
<feature type="domain" description="Carrier" evidence="9">
    <location>
        <begin position="1682"/>
        <end position="1759"/>
    </location>
</feature>
<feature type="region of interest" description="Disordered" evidence="8">
    <location>
        <begin position="1763"/>
        <end position="1799"/>
    </location>
</feature>
<dbReference type="SUPFAM" id="SSF53335">
    <property type="entry name" value="S-adenosyl-L-methionine-dependent methyltransferases"/>
    <property type="match status" value="1"/>
</dbReference>
<dbReference type="Pfam" id="PF00109">
    <property type="entry name" value="ketoacyl-synt"/>
    <property type="match status" value="1"/>
</dbReference>
<dbReference type="PROSITE" id="PS50075">
    <property type="entry name" value="CARRIER"/>
    <property type="match status" value="1"/>
</dbReference>
<dbReference type="InterPro" id="IPR014030">
    <property type="entry name" value="Ketoacyl_synth_N"/>
</dbReference>
<dbReference type="Proteomes" id="UP000076552">
    <property type="component" value="Unassembled WGS sequence"/>
</dbReference>
<reference evidence="12 13" key="1">
    <citation type="submission" date="2015-06" db="EMBL/GenBank/DDBJ databases">
        <title>Survival trade-offs in plant roots during colonization by closely related pathogenic and mutualistic fungi.</title>
        <authorList>
            <person name="Hacquard S."/>
            <person name="Kracher B."/>
            <person name="Hiruma K."/>
            <person name="Weinman A."/>
            <person name="Muench P."/>
            <person name="Garrido Oter R."/>
            <person name="Ver Loren van Themaat E."/>
            <person name="Dallerey J.-F."/>
            <person name="Damm U."/>
            <person name="Henrissat B."/>
            <person name="Lespinet O."/>
            <person name="Thon M."/>
            <person name="Kemen E."/>
            <person name="McHardy A.C."/>
            <person name="Schulze-Lefert P."/>
            <person name="O'Connell R.J."/>
        </authorList>
    </citation>
    <scope>NUCLEOTIDE SEQUENCE [LARGE SCALE GENOMIC DNA]</scope>
    <source>
        <strain evidence="12 13">0861</strain>
    </source>
</reference>
<dbReference type="InterPro" id="IPR001227">
    <property type="entry name" value="Ac_transferase_dom_sf"/>
</dbReference>
<evidence type="ECO:0000256" key="2">
    <source>
        <dbReference type="ARBA" id="ARBA00022450"/>
    </source>
</evidence>
<dbReference type="InterPro" id="IPR016036">
    <property type="entry name" value="Malonyl_transacylase_ACP-bd"/>
</dbReference>
<evidence type="ECO:0000259" key="11">
    <source>
        <dbReference type="PROSITE" id="PS52019"/>
    </source>
</evidence>
<dbReference type="InterPro" id="IPR018201">
    <property type="entry name" value="Ketoacyl_synth_AS"/>
</dbReference>
<dbReference type="Gene3D" id="3.40.366.10">
    <property type="entry name" value="Malonyl-Coenzyme A Acyl Carrier Protein, domain 2"/>
    <property type="match status" value="3"/>
</dbReference>
<dbReference type="SUPFAM" id="SSF47336">
    <property type="entry name" value="ACP-like"/>
    <property type="match status" value="1"/>
</dbReference>
<dbReference type="InterPro" id="IPR042104">
    <property type="entry name" value="PKS_dehydratase_sf"/>
</dbReference>
<dbReference type="Pfam" id="PF18558">
    <property type="entry name" value="HTH_51"/>
    <property type="match status" value="1"/>
</dbReference>
<dbReference type="InterPro" id="IPR036736">
    <property type="entry name" value="ACP-like_sf"/>
</dbReference>
<dbReference type="SUPFAM" id="SSF53474">
    <property type="entry name" value="alpha/beta-Hydrolases"/>
    <property type="match status" value="1"/>
</dbReference>
<dbReference type="InterPro" id="IPR013094">
    <property type="entry name" value="AB_hydrolase_3"/>
</dbReference>
<comment type="pathway">
    <text evidence="1">Secondary metabolite biosynthesis.</text>
</comment>
<proteinExistence type="predicted"/>
<feature type="domain" description="PKS/mFAS DH" evidence="11">
    <location>
        <begin position="1328"/>
        <end position="1643"/>
    </location>
</feature>
<dbReference type="InterPro" id="IPR050091">
    <property type="entry name" value="PKS_NRPS_Biosynth_Enz"/>
</dbReference>
<dbReference type="InterPro" id="IPR041068">
    <property type="entry name" value="HTH_51"/>
</dbReference>
<organism evidence="12 13">
    <name type="scientific">Colletotrichum tofieldiae</name>
    <dbReference type="NCBI Taxonomy" id="708197"/>
    <lineage>
        <taxon>Eukaryota</taxon>
        <taxon>Fungi</taxon>
        <taxon>Dikarya</taxon>
        <taxon>Ascomycota</taxon>
        <taxon>Pezizomycotina</taxon>
        <taxon>Sordariomycetes</taxon>
        <taxon>Hypocreomycetidae</taxon>
        <taxon>Glomerellales</taxon>
        <taxon>Glomerellaceae</taxon>
        <taxon>Colletotrichum</taxon>
        <taxon>Colletotrichum spaethianum species complex</taxon>
    </lineage>
</organism>
<protein>
    <submittedName>
        <fullName evidence="12">Polyketide synthase (Beta-ketoacyl synthase)</fullName>
    </submittedName>
</protein>
<dbReference type="Pfam" id="PF00698">
    <property type="entry name" value="Acyl_transf_1"/>
    <property type="match status" value="1"/>
</dbReference>
<dbReference type="SMART" id="SM00827">
    <property type="entry name" value="PKS_AT"/>
    <property type="match status" value="1"/>
</dbReference>
<dbReference type="PROSITE" id="PS52004">
    <property type="entry name" value="KS3_2"/>
    <property type="match status" value="1"/>
</dbReference>
<dbReference type="GO" id="GO:0044550">
    <property type="term" value="P:secondary metabolite biosynthetic process"/>
    <property type="evidence" value="ECO:0007669"/>
    <property type="project" value="TreeGrafter"/>
</dbReference>
<dbReference type="InterPro" id="IPR001375">
    <property type="entry name" value="Peptidase_S9_cat"/>
</dbReference>
<dbReference type="CDD" id="cd00833">
    <property type="entry name" value="PKS"/>
    <property type="match status" value="1"/>
</dbReference>
<dbReference type="SUPFAM" id="SSF53901">
    <property type="entry name" value="Thiolase-like"/>
    <property type="match status" value="1"/>
</dbReference>
<dbReference type="SUPFAM" id="SSF52151">
    <property type="entry name" value="FabD/lysophospholipase-like"/>
    <property type="match status" value="1"/>
</dbReference>
<dbReference type="GO" id="GO:0004312">
    <property type="term" value="F:fatty acid synthase activity"/>
    <property type="evidence" value="ECO:0007669"/>
    <property type="project" value="TreeGrafter"/>
</dbReference>
<evidence type="ECO:0000256" key="4">
    <source>
        <dbReference type="ARBA" id="ARBA00022603"/>
    </source>
</evidence>
<dbReference type="SUPFAM" id="SSF55048">
    <property type="entry name" value="Probable ACP-binding domain of malonyl-CoA ACP transacylase"/>
    <property type="match status" value="1"/>
</dbReference>
<evidence type="ECO:0000256" key="6">
    <source>
        <dbReference type="ARBA" id="ARBA00023268"/>
    </source>
</evidence>
<evidence type="ECO:0000256" key="3">
    <source>
        <dbReference type="ARBA" id="ARBA00022553"/>
    </source>
</evidence>
<dbReference type="Pfam" id="PF00550">
    <property type="entry name" value="PP-binding"/>
    <property type="match status" value="1"/>
</dbReference>
<dbReference type="PANTHER" id="PTHR43775:SF21">
    <property type="entry name" value="NON-REDUCING POLYKETIDE SYNTHASE AUSA-RELATED"/>
    <property type="match status" value="1"/>
</dbReference>
<dbReference type="Gene3D" id="3.40.50.150">
    <property type="entry name" value="Vaccinia Virus protein VP39"/>
    <property type="match status" value="1"/>
</dbReference>
<dbReference type="InterPro" id="IPR013217">
    <property type="entry name" value="Methyltransf_12"/>
</dbReference>
<dbReference type="Pfam" id="PF08242">
    <property type="entry name" value="Methyltransf_12"/>
    <property type="match status" value="1"/>
</dbReference>
<dbReference type="InterPro" id="IPR006162">
    <property type="entry name" value="Ppantetheine_attach_site"/>
</dbReference>